<comment type="similarity">
    <text evidence="11">Belongs to the plant CAR protein family.</text>
</comment>
<evidence type="ECO:0000256" key="11">
    <source>
        <dbReference type="ARBA" id="ARBA00024037"/>
    </source>
</evidence>
<evidence type="ECO:0000313" key="13">
    <source>
        <dbReference type="EMBL" id="AGT17060.1"/>
    </source>
</evidence>
<organism evidence="13">
    <name type="scientific">Saccharum hybrid cultivar R570</name>
    <dbReference type="NCBI Taxonomy" id="131158"/>
    <lineage>
        <taxon>Eukaryota</taxon>
        <taxon>Viridiplantae</taxon>
        <taxon>Streptophyta</taxon>
        <taxon>Embryophyta</taxon>
        <taxon>Tracheophyta</taxon>
        <taxon>Spermatophyta</taxon>
        <taxon>Magnoliopsida</taxon>
        <taxon>Liliopsida</taxon>
        <taxon>Poales</taxon>
        <taxon>Poaceae</taxon>
        <taxon>PACMAD clade</taxon>
        <taxon>Panicoideae</taxon>
        <taxon>Andropogonodae</taxon>
        <taxon>Andropogoneae</taxon>
        <taxon>Saccharinae</taxon>
        <taxon>Saccharum</taxon>
        <taxon>Saccharum officinarum species complex</taxon>
    </lineage>
</organism>
<dbReference type="GO" id="GO:0005886">
    <property type="term" value="C:plasma membrane"/>
    <property type="evidence" value="ECO:0007669"/>
    <property type="project" value="UniProtKB-SubCell"/>
</dbReference>
<dbReference type="EMBL" id="KF184682">
    <property type="protein sequence ID" value="AGT17060.1"/>
    <property type="molecule type" value="Genomic_DNA"/>
</dbReference>
<sequence>MSSLPGGFLSVRVLRGINLVSCDAKGSEPKTVNPVWNEDLTLAVMDASAPIKLEVFDKDTFSKDDRMGDTEFDIEAVVQIIQMDRAEDIRSGTVVRTVHPGGKDSCLADESHIIWDNGQVVQNLLLKLRNGLTCRPGKG</sequence>
<evidence type="ECO:0000256" key="7">
    <source>
        <dbReference type="ARBA" id="ARBA00022837"/>
    </source>
</evidence>
<keyword evidence="7" id="KW-0106">Calcium</keyword>
<keyword evidence="10" id="KW-0539">Nucleus</keyword>
<keyword evidence="3" id="KW-0343">GTPase activation</keyword>
<dbReference type="GO" id="GO:0046872">
    <property type="term" value="F:metal ion binding"/>
    <property type="evidence" value="ECO:0007669"/>
    <property type="project" value="UniProtKB-KW"/>
</dbReference>
<keyword evidence="5" id="KW-0938">Abscisic acid signaling pathway</keyword>
<evidence type="ECO:0000256" key="4">
    <source>
        <dbReference type="ARBA" id="ARBA00022475"/>
    </source>
</evidence>
<keyword evidence="9" id="KW-0472">Membrane</keyword>
<comment type="subcellular location">
    <subcellularLocation>
        <location evidence="2">Cell membrane</location>
    </subcellularLocation>
    <subcellularLocation>
        <location evidence="1">Nucleus</location>
    </subcellularLocation>
</comment>
<dbReference type="GO" id="GO:0008289">
    <property type="term" value="F:lipid binding"/>
    <property type="evidence" value="ECO:0007669"/>
    <property type="project" value="UniProtKB-KW"/>
</dbReference>
<dbReference type="GO" id="GO:0009738">
    <property type="term" value="P:abscisic acid-activated signaling pathway"/>
    <property type="evidence" value="ECO:0007669"/>
    <property type="project" value="UniProtKB-KW"/>
</dbReference>
<dbReference type="AlphaFoldDB" id="A0A059Q252"/>
<dbReference type="Gene3D" id="2.60.40.150">
    <property type="entry name" value="C2 domain"/>
    <property type="match status" value="1"/>
</dbReference>
<proteinExistence type="inferred from homology"/>
<evidence type="ECO:0000256" key="5">
    <source>
        <dbReference type="ARBA" id="ARBA00022682"/>
    </source>
</evidence>
<dbReference type="PANTHER" id="PTHR45933:SF3">
    <property type="entry name" value="OS07G0108500 PROTEIN"/>
    <property type="match status" value="1"/>
</dbReference>
<dbReference type="PROSITE" id="PS50004">
    <property type="entry name" value="C2"/>
    <property type="match status" value="1"/>
</dbReference>
<protein>
    <recommendedName>
        <fullName evidence="12">C2 domain-containing protein</fullName>
    </recommendedName>
</protein>
<dbReference type="InterPro" id="IPR035892">
    <property type="entry name" value="C2_domain_sf"/>
</dbReference>
<evidence type="ECO:0000256" key="2">
    <source>
        <dbReference type="ARBA" id="ARBA00004236"/>
    </source>
</evidence>
<keyword evidence="8" id="KW-0446">Lipid-binding</keyword>
<evidence type="ECO:0000256" key="9">
    <source>
        <dbReference type="ARBA" id="ARBA00023136"/>
    </source>
</evidence>
<gene>
    <name evidence="13" type="ORF">SHCRBa_014_M16_R_260</name>
</gene>
<evidence type="ECO:0000256" key="10">
    <source>
        <dbReference type="ARBA" id="ARBA00023242"/>
    </source>
</evidence>
<keyword evidence="6" id="KW-0479">Metal-binding</keyword>
<dbReference type="SUPFAM" id="SSF49562">
    <property type="entry name" value="C2 domain (Calcium/lipid-binding domain, CaLB)"/>
    <property type="match status" value="1"/>
</dbReference>
<dbReference type="PANTHER" id="PTHR45933">
    <property type="entry name" value="PROTEIN C2-DOMAIN ABA-RELATED 4"/>
    <property type="match status" value="1"/>
</dbReference>
<evidence type="ECO:0000256" key="1">
    <source>
        <dbReference type="ARBA" id="ARBA00004123"/>
    </source>
</evidence>
<dbReference type="GO" id="GO:0005096">
    <property type="term" value="F:GTPase activator activity"/>
    <property type="evidence" value="ECO:0007669"/>
    <property type="project" value="UniProtKB-KW"/>
</dbReference>
<dbReference type="GO" id="GO:0005634">
    <property type="term" value="C:nucleus"/>
    <property type="evidence" value="ECO:0007669"/>
    <property type="project" value="UniProtKB-SubCell"/>
</dbReference>
<name>A0A059Q252_9POAL</name>
<dbReference type="InterPro" id="IPR044562">
    <property type="entry name" value="CAR1-11"/>
</dbReference>
<evidence type="ECO:0000256" key="6">
    <source>
        <dbReference type="ARBA" id="ARBA00022723"/>
    </source>
</evidence>
<evidence type="ECO:0000256" key="3">
    <source>
        <dbReference type="ARBA" id="ARBA00022468"/>
    </source>
</evidence>
<keyword evidence="4" id="KW-1003">Cell membrane</keyword>
<dbReference type="Pfam" id="PF00168">
    <property type="entry name" value="C2"/>
    <property type="match status" value="1"/>
</dbReference>
<feature type="domain" description="C2" evidence="12">
    <location>
        <begin position="1"/>
        <end position="87"/>
    </location>
</feature>
<evidence type="ECO:0000259" key="12">
    <source>
        <dbReference type="PROSITE" id="PS50004"/>
    </source>
</evidence>
<reference evidence="13" key="1">
    <citation type="submission" date="2013-05" db="EMBL/GenBank/DDBJ databases">
        <title>Building the sugarcane genome for biotechnology and identifying evolutionary trends.</title>
        <authorList>
            <person name="De Setta N."/>
            <person name="Monteiro-Vitorello C.B."/>
            <person name="Metcalfe C.J."/>
            <person name="Cruz G.M.Q."/>
            <person name="Del Bem L.E."/>
            <person name="Vicentini R."/>
            <person name="Nogueira F.T.S."/>
            <person name="Campos R.A."/>
            <person name="Nunes S.L."/>
            <person name="Turrini P.C.G."/>
            <person name="Vieira A.P."/>
            <person name="Cruz E.A.O."/>
            <person name="Correa T.C.S."/>
            <person name="Hotta C.T."/>
            <person name="de Mello-Varani A."/>
            <person name="Vautrin S."/>
            <person name="Trindade A.S."/>
            <person name="Vilela M.M."/>
            <person name="Horta C.L."/>
            <person name="Sato P.M."/>
            <person name="de Andrade R.F."/>
            <person name="Nishiyama M.Y."/>
            <person name="Cardoso-Silva C.B."/>
            <person name="Scortecci K.C."/>
            <person name="Garcia A.A.F."/>
            <person name="Carneiro M.S."/>
            <person name="Kim C."/>
            <person name="Paterson A.H."/>
            <person name="Berges H."/>
            <person name="D'Hont A."/>
            <person name="de-Souza A.P."/>
            <person name="Souza G.M."/>
            <person name="Vincentz M."/>
            <person name="Kitajima J.P."/>
            <person name="Van Sluys M.-A."/>
        </authorList>
    </citation>
    <scope>NUCLEOTIDE SEQUENCE</scope>
</reference>
<accession>A0A059Q252</accession>
<dbReference type="InterPro" id="IPR000008">
    <property type="entry name" value="C2_dom"/>
</dbReference>
<evidence type="ECO:0000256" key="8">
    <source>
        <dbReference type="ARBA" id="ARBA00023121"/>
    </source>
</evidence>